<evidence type="ECO:0000256" key="2">
    <source>
        <dbReference type="ARBA" id="ARBA00004651"/>
    </source>
</evidence>
<dbReference type="EMBL" id="DTMF01000288">
    <property type="protein sequence ID" value="HGF35048.1"/>
    <property type="molecule type" value="Genomic_DNA"/>
</dbReference>
<dbReference type="PROSITE" id="PS50885">
    <property type="entry name" value="HAMP"/>
    <property type="match status" value="1"/>
</dbReference>
<evidence type="ECO:0000256" key="4">
    <source>
        <dbReference type="ARBA" id="ARBA00022475"/>
    </source>
</evidence>
<dbReference type="GO" id="GO:0005886">
    <property type="term" value="C:plasma membrane"/>
    <property type="evidence" value="ECO:0007669"/>
    <property type="project" value="UniProtKB-SubCell"/>
</dbReference>
<accession>A0A7C3Z478</accession>
<sequence length="515" mass="56816">MNFTPRWFKFRLRAKLTLLIEGLVILVVVITGVITTLREKGTLEDELRKRGLALANDLAKFSERPLISQDWATLRRFVNHTMKQDYVRYVGIVDPAGKVLMHSDLSQVGKIFDKTPPGGVCNSSTPIYSHAHLIKEAEVYYTICAPIEVSGAHLGTVFLGYSYSAVAEEIAAARRQIILICLVTILMGGVVAYFLAAFISQPIRRITQAMEQVAGGEMTSPLVIQRNDEIGTLADSFNKMAEDLGRHRKHLEVLVDARTAALAAANEQLQQEIAERKKAETELTRSQEQLRDLAIHLESVREEERSRIAREIHDELGQALTALKMDLHWVGLRLPAEHRILMAKINSMSGIIDTTVQAVRRISAELRPGLLDDLGLTAAIEWQAHDFCSRAGLSCHIRSEPEDIILDKSRSIALFRIFQEALTNIARHARATQVEINLERNTSTVNMEICDNGVGITAAQLAASGSFGILGIRERVNSLGGSLNISGVPGRGTTLRVSLPLGARENPGDKDTNIG</sequence>
<gene>
    <name evidence="16" type="ORF">ENW96_11820</name>
</gene>
<keyword evidence="12" id="KW-0175">Coiled coil</keyword>
<dbReference type="AlphaFoldDB" id="A0A7C3Z478"/>
<dbReference type="SUPFAM" id="SSF55874">
    <property type="entry name" value="ATPase domain of HSP90 chaperone/DNA topoisomerase II/histidine kinase"/>
    <property type="match status" value="1"/>
</dbReference>
<dbReference type="Pfam" id="PF17203">
    <property type="entry name" value="sCache_3_2"/>
    <property type="match status" value="1"/>
</dbReference>
<dbReference type="CDD" id="cd06225">
    <property type="entry name" value="HAMP"/>
    <property type="match status" value="1"/>
</dbReference>
<reference evidence="16" key="1">
    <citation type="journal article" date="2020" name="mSystems">
        <title>Genome- and Community-Level Interaction Insights into Carbon Utilization and Element Cycling Functions of Hydrothermarchaeota in Hydrothermal Sediment.</title>
        <authorList>
            <person name="Zhou Z."/>
            <person name="Liu Y."/>
            <person name="Xu W."/>
            <person name="Pan J."/>
            <person name="Luo Z.H."/>
            <person name="Li M."/>
        </authorList>
    </citation>
    <scope>NUCLEOTIDE SEQUENCE [LARGE SCALE GENOMIC DNA]</scope>
    <source>
        <strain evidence="16">SpSt-897</strain>
    </source>
</reference>
<dbReference type="GO" id="GO:0046983">
    <property type="term" value="F:protein dimerization activity"/>
    <property type="evidence" value="ECO:0007669"/>
    <property type="project" value="InterPro"/>
</dbReference>
<keyword evidence="7 13" id="KW-0812">Transmembrane</keyword>
<keyword evidence="4" id="KW-1003">Cell membrane</keyword>
<protein>
    <recommendedName>
        <fullName evidence="3">histidine kinase</fullName>
        <ecNumber evidence="3">2.7.13.3</ecNumber>
    </recommendedName>
</protein>
<dbReference type="Gene3D" id="3.30.450.20">
    <property type="entry name" value="PAS domain"/>
    <property type="match status" value="1"/>
</dbReference>
<dbReference type="SMART" id="SM00387">
    <property type="entry name" value="HATPase_c"/>
    <property type="match status" value="1"/>
</dbReference>
<evidence type="ECO:0000256" key="1">
    <source>
        <dbReference type="ARBA" id="ARBA00000085"/>
    </source>
</evidence>
<evidence type="ECO:0000259" key="15">
    <source>
        <dbReference type="PROSITE" id="PS50885"/>
    </source>
</evidence>
<feature type="transmembrane region" description="Helical" evidence="13">
    <location>
        <begin position="177"/>
        <end position="199"/>
    </location>
</feature>
<evidence type="ECO:0000256" key="11">
    <source>
        <dbReference type="ARBA" id="ARBA00023136"/>
    </source>
</evidence>
<dbReference type="InterPro" id="IPR036890">
    <property type="entry name" value="HATPase_C_sf"/>
</dbReference>
<evidence type="ECO:0000256" key="6">
    <source>
        <dbReference type="ARBA" id="ARBA00022679"/>
    </source>
</evidence>
<dbReference type="Gene3D" id="3.30.565.10">
    <property type="entry name" value="Histidine kinase-like ATPase, C-terminal domain"/>
    <property type="match status" value="1"/>
</dbReference>
<dbReference type="PANTHER" id="PTHR24421:SF59">
    <property type="entry name" value="OXYGEN SENSOR HISTIDINE KINASE NREB"/>
    <property type="match status" value="1"/>
</dbReference>
<organism evidence="16">
    <name type="scientific">Desulfobacca acetoxidans</name>
    <dbReference type="NCBI Taxonomy" id="60893"/>
    <lineage>
        <taxon>Bacteria</taxon>
        <taxon>Pseudomonadati</taxon>
        <taxon>Thermodesulfobacteriota</taxon>
        <taxon>Desulfobaccia</taxon>
        <taxon>Desulfobaccales</taxon>
        <taxon>Desulfobaccaceae</taxon>
        <taxon>Desulfobacca</taxon>
    </lineage>
</organism>
<evidence type="ECO:0000256" key="7">
    <source>
        <dbReference type="ARBA" id="ARBA00022692"/>
    </source>
</evidence>
<dbReference type="Gene3D" id="1.20.5.1930">
    <property type="match status" value="1"/>
</dbReference>
<dbReference type="EC" id="2.7.13.3" evidence="3"/>
<evidence type="ECO:0000256" key="10">
    <source>
        <dbReference type="ARBA" id="ARBA00023012"/>
    </source>
</evidence>
<keyword evidence="10" id="KW-0902">Two-component regulatory system</keyword>
<dbReference type="InterPro" id="IPR005467">
    <property type="entry name" value="His_kinase_dom"/>
</dbReference>
<evidence type="ECO:0000256" key="13">
    <source>
        <dbReference type="SAM" id="Phobius"/>
    </source>
</evidence>
<dbReference type="Pfam" id="PF07730">
    <property type="entry name" value="HisKA_3"/>
    <property type="match status" value="1"/>
</dbReference>
<evidence type="ECO:0000256" key="3">
    <source>
        <dbReference type="ARBA" id="ARBA00012438"/>
    </source>
</evidence>
<dbReference type="SMART" id="SM00304">
    <property type="entry name" value="HAMP"/>
    <property type="match status" value="1"/>
</dbReference>
<keyword evidence="8" id="KW-0418">Kinase</keyword>
<dbReference type="Pfam" id="PF02518">
    <property type="entry name" value="HATPase_c"/>
    <property type="match status" value="1"/>
</dbReference>
<comment type="subcellular location">
    <subcellularLocation>
        <location evidence="2">Cell membrane</location>
        <topology evidence="2">Multi-pass membrane protein</topology>
    </subcellularLocation>
</comment>
<dbReference type="GO" id="GO:0000155">
    <property type="term" value="F:phosphorelay sensor kinase activity"/>
    <property type="evidence" value="ECO:0007669"/>
    <property type="project" value="InterPro"/>
</dbReference>
<comment type="caution">
    <text evidence="16">The sequence shown here is derived from an EMBL/GenBank/DDBJ whole genome shotgun (WGS) entry which is preliminary data.</text>
</comment>
<dbReference type="InterPro" id="IPR003660">
    <property type="entry name" value="HAMP_dom"/>
</dbReference>
<dbReference type="PANTHER" id="PTHR24421">
    <property type="entry name" value="NITRATE/NITRITE SENSOR PROTEIN NARX-RELATED"/>
    <property type="match status" value="1"/>
</dbReference>
<proteinExistence type="predicted"/>
<dbReference type="SUPFAM" id="SSF158472">
    <property type="entry name" value="HAMP domain-like"/>
    <property type="match status" value="1"/>
</dbReference>
<name>A0A7C3Z478_9BACT</name>
<evidence type="ECO:0000259" key="14">
    <source>
        <dbReference type="PROSITE" id="PS50109"/>
    </source>
</evidence>
<dbReference type="CDD" id="cd16917">
    <property type="entry name" value="HATPase_UhpB-NarQ-NarX-like"/>
    <property type="match status" value="1"/>
</dbReference>
<dbReference type="InterPro" id="IPR050482">
    <property type="entry name" value="Sensor_HK_TwoCompSys"/>
</dbReference>
<feature type="transmembrane region" description="Helical" evidence="13">
    <location>
        <begin position="16"/>
        <end position="37"/>
    </location>
</feature>
<dbReference type="InterPro" id="IPR003594">
    <property type="entry name" value="HATPase_dom"/>
</dbReference>
<dbReference type="SUPFAM" id="SSF103190">
    <property type="entry name" value="Sensory domain-like"/>
    <property type="match status" value="1"/>
</dbReference>
<keyword evidence="11 13" id="KW-0472">Membrane</keyword>
<dbReference type="InterPro" id="IPR029151">
    <property type="entry name" value="Sensor-like_sf"/>
</dbReference>
<evidence type="ECO:0000313" key="16">
    <source>
        <dbReference type="EMBL" id="HGF35048.1"/>
    </source>
</evidence>
<evidence type="ECO:0000256" key="8">
    <source>
        <dbReference type="ARBA" id="ARBA00022777"/>
    </source>
</evidence>
<comment type="catalytic activity">
    <reaction evidence="1">
        <text>ATP + protein L-histidine = ADP + protein N-phospho-L-histidine.</text>
        <dbReference type="EC" id="2.7.13.3"/>
    </reaction>
</comment>
<evidence type="ECO:0000256" key="5">
    <source>
        <dbReference type="ARBA" id="ARBA00022553"/>
    </source>
</evidence>
<dbReference type="InterPro" id="IPR033463">
    <property type="entry name" value="sCache_3"/>
</dbReference>
<keyword evidence="9 13" id="KW-1133">Transmembrane helix</keyword>
<evidence type="ECO:0000256" key="9">
    <source>
        <dbReference type="ARBA" id="ARBA00022989"/>
    </source>
</evidence>
<dbReference type="PROSITE" id="PS50109">
    <property type="entry name" value="HIS_KIN"/>
    <property type="match status" value="1"/>
</dbReference>
<keyword evidence="5" id="KW-0597">Phosphoprotein</keyword>
<dbReference type="Pfam" id="PF00672">
    <property type="entry name" value="HAMP"/>
    <property type="match status" value="1"/>
</dbReference>
<feature type="coiled-coil region" evidence="12">
    <location>
        <begin position="262"/>
        <end position="303"/>
    </location>
</feature>
<dbReference type="InterPro" id="IPR011712">
    <property type="entry name" value="Sig_transdc_His_kin_sub3_dim/P"/>
</dbReference>
<dbReference type="Gene3D" id="6.10.340.10">
    <property type="match status" value="1"/>
</dbReference>
<evidence type="ECO:0000256" key="12">
    <source>
        <dbReference type="SAM" id="Coils"/>
    </source>
</evidence>
<feature type="domain" description="Histidine kinase" evidence="14">
    <location>
        <begin position="414"/>
        <end position="503"/>
    </location>
</feature>
<keyword evidence="6" id="KW-0808">Transferase</keyword>
<feature type="domain" description="HAMP" evidence="15">
    <location>
        <begin position="197"/>
        <end position="249"/>
    </location>
</feature>